<gene>
    <name evidence="2" type="ORF">SAMN05216268_120125</name>
</gene>
<name>A0A9X8N652_9ACTN</name>
<dbReference type="EMBL" id="FRBK01000020">
    <property type="protein sequence ID" value="SHN12921.1"/>
    <property type="molecule type" value="Genomic_DNA"/>
</dbReference>
<dbReference type="Proteomes" id="UP000184388">
    <property type="component" value="Unassembled WGS sequence"/>
</dbReference>
<organism evidence="2 3">
    <name type="scientific">Streptomyces yunnanensis</name>
    <dbReference type="NCBI Taxonomy" id="156453"/>
    <lineage>
        <taxon>Bacteria</taxon>
        <taxon>Bacillati</taxon>
        <taxon>Actinomycetota</taxon>
        <taxon>Actinomycetes</taxon>
        <taxon>Kitasatosporales</taxon>
        <taxon>Streptomycetaceae</taxon>
        <taxon>Streptomyces</taxon>
    </lineage>
</organism>
<dbReference type="InterPro" id="IPR000772">
    <property type="entry name" value="Ricin_B_lectin"/>
</dbReference>
<dbReference type="CDD" id="cd00161">
    <property type="entry name" value="beta-trefoil_Ricin-like"/>
    <property type="match status" value="1"/>
</dbReference>
<comment type="caution">
    <text evidence="2">The sequence shown here is derived from an EMBL/GenBank/DDBJ whole genome shotgun (WGS) entry which is preliminary data.</text>
</comment>
<dbReference type="RefSeq" id="WP_073448252.1">
    <property type="nucleotide sequence ID" value="NZ_FRBK01000020.1"/>
</dbReference>
<evidence type="ECO:0000259" key="1">
    <source>
        <dbReference type="SMART" id="SM00458"/>
    </source>
</evidence>
<proteinExistence type="predicted"/>
<evidence type="ECO:0000313" key="2">
    <source>
        <dbReference type="EMBL" id="SHN12921.1"/>
    </source>
</evidence>
<accession>A0A9X8N652</accession>
<dbReference type="Pfam" id="PF14200">
    <property type="entry name" value="RicinB_lectin_2"/>
    <property type="match status" value="2"/>
</dbReference>
<reference evidence="3" key="1">
    <citation type="submission" date="2016-11" db="EMBL/GenBank/DDBJ databases">
        <authorList>
            <person name="Jaros S."/>
            <person name="Januszkiewicz K."/>
            <person name="Wedrychowicz H."/>
        </authorList>
    </citation>
    <scope>NUCLEOTIDE SEQUENCE [LARGE SCALE GENOMIC DNA]</scope>
    <source>
        <strain evidence="3">CGMCC 4.3555</strain>
    </source>
</reference>
<protein>
    <submittedName>
        <fullName evidence="2">Ricin-type beta-trefoil lectin domain-like</fullName>
    </submittedName>
</protein>
<evidence type="ECO:0000313" key="3">
    <source>
        <dbReference type="Proteomes" id="UP000184388"/>
    </source>
</evidence>
<dbReference type="AlphaFoldDB" id="A0A9X8N652"/>
<dbReference type="InterPro" id="IPR035992">
    <property type="entry name" value="Ricin_B-like_lectins"/>
</dbReference>
<dbReference type="PROSITE" id="PS50231">
    <property type="entry name" value="RICIN_B_LECTIN"/>
    <property type="match status" value="1"/>
</dbReference>
<feature type="domain" description="Ricin B lectin" evidence="1">
    <location>
        <begin position="143"/>
        <end position="290"/>
    </location>
</feature>
<dbReference type="Gene3D" id="2.80.10.50">
    <property type="match status" value="3"/>
</dbReference>
<dbReference type="SMART" id="SM00458">
    <property type="entry name" value="RICIN"/>
    <property type="match status" value="1"/>
</dbReference>
<dbReference type="SUPFAM" id="SSF50370">
    <property type="entry name" value="Ricin B-like lectins"/>
    <property type="match status" value="1"/>
</dbReference>
<sequence length="292" mass="31520">MTVKIFEGSGVEACPKGWYAVYEHEDFNAKEGGRILLSDQTLGDVRAFGFEGRVLSVVNHTEQSLALHVEAGFKGFAAQVGPRDELGSVAEKDTREIDDLGAIVGASRTTLGPALQNRTASIRIFPHGSDAAQVHGNGLPVEEGTYILTNVGSGKVLDILGKENESGANVGQYTRHGGANQQWTFKAARRAGRRSPWDITGEYEITSKASGMFLDVDEAGLQDTADIQQWTGNGGTNQRWWVSPLGDGVFVISSVLSGKAVDVAGMSRDNSANVQQYTFNDTDAQKWRLERV</sequence>